<evidence type="ECO:0000313" key="2">
    <source>
        <dbReference type="Proteomes" id="UP000762676"/>
    </source>
</evidence>
<comment type="caution">
    <text evidence="1">The sequence shown here is derived from an EMBL/GenBank/DDBJ whole genome shotgun (WGS) entry which is preliminary data.</text>
</comment>
<reference evidence="1 2" key="1">
    <citation type="journal article" date="2021" name="Elife">
        <title>Chloroplast acquisition without the gene transfer in kleptoplastic sea slugs, Plakobranchus ocellatus.</title>
        <authorList>
            <person name="Maeda T."/>
            <person name="Takahashi S."/>
            <person name="Yoshida T."/>
            <person name="Shimamura S."/>
            <person name="Takaki Y."/>
            <person name="Nagai Y."/>
            <person name="Toyoda A."/>
            <person name="Suzuki Y."/>
            <person name="Arimoto A."/>
            <person name="Ishii H."/>
            <person name="Satoh N."/>
            <person name="Nishiyama T."/>
            <person name="Hasebe M."/>
            <person name="Maruyama T."/>
            <person name="Minagawa J."/>
            <person name="Obokata J."/>
            <person name="Shigenobu S."/>
        </authorList>
    </citation>
    <scope>NUCLEOTIDE SEQUENCE [LARGE SCALE GENOMIC DNA]</scope>
</reference>
<protein>
    <submittedName>
        <fullName evidence="1">Uncharacterized protein</fullName>
    </submittedName>
</protein>
<dbReference type="EMBL" id="BMAT01008385">
    <property type="protein sequence ID" value="GFR83767.1"/>
    <property type="molecule type" value="Genomic_DNA"/>
</dbReference>
<accession>A0AAV4GDJ5</accession>
<proteinExistence type="predicted"/>
<evidence type="ECO:0000313" key="1">
    <source>
        <dbReference type="EMBL" id="GFR83767.1"/>
    </source>
</evidence>
<dbReference type="AlphaFoldDB" id="A0AAV4GDJ5"/>
<name>A0AAV4GDJ5_9GAST</name>
<gene>
    <name evidence="1" type="ORF">ElyMa_004132700</name>
</gene>
<sequence length="207" mass="23230">MATQHNHAKRSKSTSELSLDLHLTSSDPPDVDICALCNHTLNDGQKKTTVTNKGVAGLQKASRARGGSRPDFYTGQILHTRCRHDYCNQNSIRRDFNRKGEHWSAAKKTSLRSSTNKFDFANDCLLCGRCTRDLRKKGDVSFYQIRTSSCQANLELLCLQIGPGDKLAETVKGRIEYAQNLCAAGAVYHQQCNINFRTGKIFHWHIS</sequence>
<keyword evidence="2" id="KW-1185">Reference proteome</keyword>
<organism evidence="1 2">
    <name type="scientific">Elysia marginata</name>
    <dbReference type="NCBI Taxonomy" id="1093978"/>
    <lineage>
        <taxon>Eukaryota</taxon>
        <taxon>Metazoa</taxon>
        <taxon>Spiralia</taxon>
        <taxon>Lophotrochozoa</taxon>
        <taxon>Mollusca</taxon>
        <taxon>Gastropoda</taxon>
        <taxon>Heterobranchia</taxon>
        <taxon>Euthyneura</taxon>
        <taxon>Panpulmonata</taxon>
        <taxon>Sacoglossa</taxon>
        <taxon>Placobranchoidea</taxon>
        <taxon>Plakobranchidae</taxon>
        <taxon>Elysia</taxon>
    </lineage>
</organism>
<dbReference type="Proteomes" id="UP000762676">
    <property type="component" value="Unassembled WGS sequence"/>
</dbReference>